<evidence type="ECO:0000313" key="2">
    <source>
        <dbReference type="EMBL" id="KXN74802.1"/>
    </source>
</evidence>
<feature type="transmembrane region" description="Helical" evidence="1">
    <location>
        <begin position="153"/>
        <end position="175"/>
    </location>
</feature>
<sequence length="278" mass="31335">MSNAPISLLIPTLIISILSLILGIILFYVLLFRVRRFSSDKVIMIGITIFDLLWIIQKFVYDIAIFIAGKEVLRTEGIMLATLAMMRLFNGCLKINIHSFIWYIFALINVILSVGLGVYSYITKSAIQSASGAQCISFIRGGSFDKGLLIFKIIYLALGSIVILICYIVSTIYILKAISSSIIEAKANSLIQHEIVYKKQRFLVTINFIIIVIVYLLAFFPSVVTFILKSAYGVHRTVEVDTLIIVFHHLIGLINPLLTIYLHPETNTEFFKIFGIKL</sequence>
<keyword evidence="3" id="KW-1185">Reference proteome</keyword>
<dbReference type="Gene3D" id="1.20.1070.10">
    <property type="entry name" value="Rhodopsin 7-helix transmembrane proteins"/>
    <property type="match status" value="1"/>
</dbReference>
<name>A0A137PII2_CONC2</name>
<accession>A0A137PII2</accession>
<feature type="transmembrane region" description="Helical" evidence="1">
    <location>
        <begin position="240"/>
        <end position="262"/>
    </location>
</feature>
<proteinExistence type="predicted"/>
<gene>
    <name evidence="2" type="ORF">CONCODRAFT_2132</name>
</gene>
<keyword evidence="1" id="KW-1133">Transmembrane helix</keyword>
<evidence type="ECO:0000256" key="1">
    <source>
        <dbReference type="SAM" id="Phobius"/>
    </source>
</evidence>
<dbReference type="SUPFAM" id="SSF81321">
    <property type="entry name" value="Family A G protein-coupled receptor-like"/>
    <property type="match status" value="1"/>
</dbReference>
<dbReference type="EMBL" id="KQ964420">
    <property type="protein sequence ID" value="KXN74802.1"/>
    <property type="molecule type" value="Genomic_DNA"/>
</dbReference>
<keyword evidence="1" id="KW-0812">Transmembrane</keyword>
<feature type="transmembrane region" description="Helical" evidence="1">
    <location>
        <begin position="202"/>
        <end position="228"/>
    </location>
</feature>
<reference evidence="2 3" key="1">
    <citation type="journal article" date="2015" name="Genome Biol. Evol.">
        <title>Phylogenomic analyses indicate that early fungi evolved digesting cell walls of algal ancestors of land plants.</title>
        <authorList>
            <person name="Chang Y."/>
            <person name="Wang S."/>
            <person name="Sekimoto S."/>
            <person name="Aerts A.L."/>
            <person name="Choi C."/>
            <person name="Clum A."/>
            <person name="LaButti K.M."/>
            <person name="Lindquist E.A."/>
            <person name="Yee Ngan C."/>
            <person name="Ohm R.A."/>
            <person name="Salamov A.A."/>
            <person name="Grigoriev I.V."/>
            <person name="Spatafora J.W."/>
            <person name="Berbee M.L."/>
        </authorList>
    </citation>
    <scope>NUCLEOTIDE SEQUENCE [LARGE SCALE GENOMIC DNA]</scope>
    <source>
        <strain evidence="2 3">NRRL 28638</strain>
    </source>
</reference>
<dbReference type="OrthoDB" id="10053194at2759"/>
<feature type="transmembrane region" description="Helical" evidence="1">
    <location>
        <begin position="42"/>
        <end position="60"/>
    </location>
</feature>
<feature type="transmembrane region" description="Helical" evidence="1">
    <location>
        <begin position="72"/>
        <end position="89"/>
    </location>
</feature>
<feature type="transmembrane region" description="Helical" evidence="1">
    <location>
        <begin position="6"/>
        <end position="30"/>
    </location>
</feature>
<feature type="transmembrane region" description="Helical" evidence="1">
    <location>
        <begin position="101"/>
        <end position="122"/>
    </location>
</feature>
<evidence type="ECO:0000313" key="3">
    <source>
        <dbReference type="Proteomes" id="UP000070444"/>
    </source>
</evidence>
<organism evidence="2 3">
    <name type="scientific">Conidiobolus coronatus (strain ATCC 28846 / CBS 209.66 / NRRL 28638)</name>
    <name type="common">Delacroixia coronata</name>
    <dbReference type="NCBI Taxonomy" id="796925"/>
    <lineage>
        <taxon>Eukaryota</taxon>
        <taxon>Fungi</taxon>
        <taxon>Fungi incertae sedis</taxon>
        <taxon>Zoopagomycota</taxon>
        <taxon>Entomophthoromycotina</taxon>
        <taxon>Entomophthoromycetes</taxon>
        <taxon>Entomophthorales</taxon>
        <taxon>Ancylistaceae</taxon>
        <taxon>Conidiobolus</taxon>
    </lineage>
</organism>
<protein>
    <recommendedName>
        <fullName evidence="4">G-protein coupled receptors family 1 profile domain-containing protein</fullName>
    </recommendedName>
</protein>
<dbReference type="Proteomes" id="UP000070444">
    <property type="component" value="Unassembled WGS sequence"/>
</dbReference>
<keyword evidence="1" id="KW-0472">Membrane</keyword>
<evidence type="ECO:0008006" key="4">
    <source>
        <dbReference type="Google" id="ProtNLM"/>
    </source>
</evidence>
<dbReference type="AlphaFoldDB" id="A0A137PII2"/>